<reference evidence="1 2" key="1">
    <citation type="submission" date="2019-08" db="EMBL/GenBank/DDBJ databases">
        <authorList>
            <person name="Peeters C."/>
        </authorList>
    </citation>
    <scope>NUCLEOTIDE SEQUENCE [LARGE SCALE GENOMIC DNA]</scope>
    <source>
        <strain evidence="1 2">LMG 31114</strain>
    </source>
</reference>
<name>A0A5E4TH50_9BURK</name>
<keyword evidence="2" id="KW-1185">Reference proteome</keyword>
<accession>A0A5E4TH50</accession>
<sequence>MDTKSVGRATIVTVFKVRSASGSERTYNNGLCQIRLEFEIVTDAPLSREEIATLTILDANTKQLIPIIKDDEENVPVPQGTWGCTRAKNDYDFYSPGLEIEPQQTKNYTEFQHYYVQTADFANARKTIGARIKLENNREFFSAEVNSADGKIDLIPVAPANPPFSAWNQDWEQTYKFSVGANVNVTIYYLGIVLPSGARLGIKTMEVAPASFASTFKWLSPNSQSGAFCGYAVPPDDPQPTSPFVYSQEQFTGNYRVSKNDWPRYACGAIAFVSNNSLGPFQAGANGQGCTYLLRDQYGTPYRVRVAITPECDALTLSQA</sequence>
<protein>
    <submittedName>
        <fullName evidence="1">Uncharacterized protein</fullName>
    </submittedName>
</protein>
<dbReference type="OrthoDB" id="8939797at2"/>
<evidence type="ECO:0000313" key="2">
    <source>
        <dbReference type="Proteomes" id="UP000366945"/>
    </source>
</evidence>
<organism evidence="1 2">
    <name type="scientific">Pandoraea pneumonica</name>
    <dbReference type="NCBI Taxonomy" id="2508299"/>
    <lineage>
        <taxon>Bacteria</taxon>
        <taxon>Pseudomonadati</taxon>
        <taxon>Pseudomonadota</taxon>
        <taxon>Betaproteobacteria</taxon>
        <taxon>Burkholderiales</taxon>
        <taxon>Burkholderiaceae</taxon>
        <taxon>Pandoraea</taxon>
    </lineage>
</organism>
<dbReference type="GeneID" id="300403517"/>
<dbReference type="EMBL" id="CABPSK010000001">
    <property type="protein sequence ID" value="VVD87217.1"/>
    <property type="molecule type" value="Genomic_DNA"/>
</dbReference>
<dbReference type="Proteomes" id="UP000366945">
    <property type="component" value="Unassembled WGS sequence"/>
</dbReference>
<evidence type="ECO:0000313" key="1">
    <source>
        <dbReference type="EMBL" id="VVD87217.1"/>
    </source>
</evidence>
<dbReference type="AlphaFoldDB" id="A0A5E4TH50"/>
<gene>
    <name evidence="1" type="ORF">PPN31114_01463</name>
</gene>
<proteinExistence type="predicted"/>
<dbReference type="RefSeq" id="WP_150678736.1">
    <property type="nucleotide sequence ID" value="NZ_CABPSK010000001.1"/>
</dbReference>